<dbReference type="Gene3D" id="1.50.10.10">
    <property type="match status" value="1"/>
</dbReference>
<dbReference type="GO" id="GO:0005975">
    <property type="term" value="P:carbohydrate metabolic process"/>
    <property type="evidence" value="ECO:0007669"/>
    <property type="project" value="InterPro"/>
</dbReference>
<feature type="domain" description="Glycosyl hydrolase family 95 catalytic" evidence="3">
    <location>
        <begin position="254"/>
        <end position="655"/>
    </location>
</feature>
<evidence type="ECO:0000259" key="3">
    <source>
        <dbReference type="Pfam" id="PF22124"/>
    </source>
</evidence>
<feature type="domain" description="Alpha fucosidase A-like C-terminal" evidence="2">
    <location>
        <begin position="657"/>
        <end position="716"/>
    </location>
</feature>
<dbReference type="SUPFAM" id="SSF48208">
    <property type="entry name" value="Six-hairpin glycosidases"/>
    <property type="match status" value="1"/>
</dbReference>
<evidence type="ECO:0000259" key="1">
    <source>
        <dbReference type="Pfam" id="PF14498"/>
    </source>
</evidence>
<feature type="domain" description="Glycosyl hydrolase family 95 N-terminal" evidence="1">
    <location>
        <begin position="3"/>
        <end position="233"/>
    </location>
</feature>
<dbReference type="PANTHER" id="PTHR31084">
    <property type="entry name" value="ALPHA-L-FUCOSIDASE 2"/>
    <property type="match status" value="1"/>
</dbReference>
<name>A0A9D2S0G6_9FIRM</name>
<reference evidence="4" key="2">
    <citation type="submission" date="2021-04" db="EMBL/GenBank/DDBJ databases">
        <authorList>
            <person name="Gilroy R."/>
        </authorList>
    </citation>
    <scope>NUCLEOTIDE SEQUENCE</scope>
    <source>
        <strain evidence="4">ChiBcolR8-3208</strain>
    </source>
</reference>
<reference evidence="4" key="1">
    <citation type="journal article" date="2021" name="PeerJ">
        <title>Extensive microbial diversity within the chicken gut microbiome revealed by metagenomics and culture.</title>
        <authorList>
            <person name="Gilroy R."/>
            <person name="Ravi A."/>
            <person name="Getino M."/>
            <person name="Pursley I."/>
            <person name="Horton D.L."/>
            <person name="Alikhan N.F."/>
            <person name="Baker D."/>
            <person name="Gharbi K."/>
            <person name="Hall N."/>
            <person name="Watson M."/>
            <person name="Adriaenssens E.M."/>
            <person name="Foster-Nyarko E."/>
            <person name="Jarju S."/>
            <person name="Secka A."/>
            <person name="Antonio M."/>
            <person name="Oren A."/>
            <person name="Chaudhuri R.R."/>
            <person name="La Ragione R."/>
            <person name="Hildebrand F."/>
            <person name="Pallen M.J."/>
        </authorList>
    </citation>
    <scope>NUCLEOTIDE SEQUENCE</scope>
    <source>
        <strain evidence="4">ChiBcolR8-3208</strain>
    </source>
</reference>
<dbReference type="Pfam" id="PF14498">
    <property type="entry name" value="Glyco_hyd_65N_2"/>
    <property type="match status" value="1"/>
</dbReference>
<dbReference type="InterPro" id="IPR012341">
    <property type="entry name" value="6hp_glycosidase-like_sf"/>
</dbReference>
<protein>
    <submittedName>
        <fullName evidence="4">Glycoside hydrolase family 95 protein</fullName>
    </submittedName>
</protein>
<sequence length="744" mass="82651">MRLWYQSPAEDWNSALPLGNGKLGAMVFGGPVAERIQLNEDSVWSGGFRDRVNPDCKNNLPEIRRLLREGDIAQAENLATLAMAGTPEFERMYQTLGDIYLTMENQAGEVEHYTRQLDLDNALCTVSYTSGGVDYTREAYISAPHNVMVVRLGSSRKGGVSFQVRMHRGRYTDGTFQDKEHHAIYYTGGEGIRFCSMLRASAVGGTVEVVGEYLVVKNTDQVTLTWTAATTYRVEDPVEECRQVLDAASLPERELWQAHLQDYQTLYNRARLTLAADSALEVLPTDARLARVQNGEEDLGLVALYFAFGRYLTIASSRPGSLPSNLQGVWNGQLQPAWDSKYTININTEMNYWPVEVCNLSQCHLPFFDLLERMYPRGQEVAQKMYGARGFVAHHNTDLWGDCAPQDSCISSTYWMMGAAWMCTHIWERYEYTLDKEFLREHFHLLRDACLFFVDTLIRDAKGRWVVSPTLSPENRYVHPSGAVACLCEGCAMDSEILTELFRGCISACELLGCEQELAAQLQEILKDLPQPEVASNGTLKEWLEEYEEVEVGHRHMSHLFALHPGHQITPEGTPELAQAARKTLERRLSHGGGHTGWSRAWIINFWASLEDGEKAGENIQLLLGKSTLPNLFDNHPPFQIDGNFGGIAGIAATLLQSSPQAVKLLPALPKAWATGSVEGLRAKGGLTVSLSWKDGKLEKAAITADFPYRGEVSCQGAKAALSLAAGETVELLPTAAGLECRKA</sequence>
<evidence type="ECO:0000259" key="2">
    <source>
        <dbReference type="Pfam" id="PF21307"/>
    </source>
</evidence>
<dbReference type="PANTHER" id="PTHR31084:SF0">
    <property type="entry name" value="ALPHA-L-FUCOSIDASE 2"/>
    <property type="match status" value="1"/>
</dbReference>
<gene>
    <name evidence="4" type="ORF">H9942_08880</name>
</gene>
<dbReference type="InterPro" id="IPR008928">
    <property type="entry name" value="6-hairpin_glycosidase_sf"/>
</dbReference>
<proteinExistence type="predicted"/>
<dbReference type="InterPro" id="IPR016518">
    <property type="entry name" value="Alpha-L-fucosidase"/>
</dbReference>
<organism evidence="4 5">
    <name type="scientific">Candidatus Acutalibacter ornithocaccae</name>
    <dbReference type="NCBI Taxonomy" id="2838416"/>
    <lineage>
        <taxon>Bacteria</taxon>
        <taxon>Bacillati</taxon>
        <taxon>Bacillota</taxon>
        <taxon>Clostridia</taxon>
        <taxon>Eubacteriales</taxon>
        <taxon>Acutalibacteraceae</taxon>
        <taxon>Acutalibacter</taxon>
    </lineage>
</organism>
<accession>A0A9D2S0G6</accession>
<dbReference type="Proteomes" id="UP000824214">
    <property type="component" value="Unassembled WGS sequence"/>
</dbReference>
<evidence type="ECO:0000313" key="4">
    <source>
        <dbReference type="EMBL" id="HJB38165.1"/>
    </source>
</evidence>
<dbReference type="EMBL" id="DWXZ01000191">
    <property type="protein sequence ID" value="HJB38165.1"/>
    <property type="molecule type" value="Genomic_DNA"/>
</dbReference>
<dbReference type="Pfam" id="PF22124">
    <property type="entry name" value="Glyco_hydro_95_cat"/>
    <property type="match status" value="1"/>
</dbReference>
<comment type="caution">
    <text evidence="4">The sequence shown here is derived from an EMBL/GenBank/DDBJ whole genome shotgun (WGS) entry which is preliminary data.</text>
</comment>
<keyword evidence="4" id="KW-0378">Hydrolase</keyword>
<dbReference type="AlphaFoldDB" id="A0A9D2S0G6"/>
<evidence type="ECO:0000313" key="5">
    <source>
        <dbReference type="Proteomes" id="UP000824214"/>
    </source>
</evidence>
<dbReference type="InterPro" id="IPR054363">
    <property type="entry name" value="GH95_cat"/>
</dbReference>
<dbReference type="InterPro" id="IPR027414">
    <property type="entry name" value="GH95_N_dom"/>
</dbReference>
<dbReference type="GO" id="GO:0004560">
    <property type="term" value="F:alpha-L-fucosidase activity"/>
    <property type="evidence" value="ECO:0007669"/>
    <property type="project" value="InterPro"/>
</dbReference>
<dbReference type="InterPro" id="IPR049053">
    <property type="entry name" value="AFCA-like_C"/>
</dbReference>
<dbReference type="PIRSF" id="PIRSF007663">
    <property type="entry name" value="UCP007663"/>
    <property type="match status" value="1"/>
</dbReference>
<dbReference type="FunFam" id="1.50.10.10:FF:000028">
    <property type="entry name" value="Alpha-L-fucosidase 2"/>
    <property type="match status" value="1"/>
</dbReference>
<dbReference type="Pfam" id="PF21307">
    <property type="entry name" value="Glyco_hydro_95_C"/>
    <property type="match status" value="1"/>
</dbReference>